<gene>
    <name evidence="7 10" type="primary">tilS</name>
    <name evidence="10" type="ORF">GCM10023353_06730</name>
</gene>
<dbReference type="Gene3D" id="3.40.50.620">
    <property type="entry name" value="HUPs"/>
    <property type="match status" value="1"/>
</dbReference>
<keyword evidence="2 7" id="KW-0436">Ligase</keyword>
<name>A0ABP9CB56_9ACTN</name>
<keyword evidence="4 7" id="KW-0547">Nucleotide-binding</keyword>
<evidence type="ECO:0000256" key="3">
    <source>
        <dbReference type="ARBA" id="ARBA00022694"/>
    </source>
</evidence>
<dbReference type="CDD" id="cd01992">
    <property type="entry name" value="TilS_N"/>
    <property type="match status" value="1"/>
</dbReference>
<evidence type="ECO:0000256" key="4">
    <source>
        <dbReference type="ARBA" id="ARBA00022741"/>
    </source>
</evidence>
<dbReference type="RefSeq" id="WP_307810718.1">
    <property type="nucleotide sequence ID" value="NZ_BAABKQ010000001.1"/>
</dbReference>
<protein>
    <recommendedName>
        <fullName evidence="7">tRNA(Ile)-lysidine synthase</fullName>
        <ecNumber evidence="7">6.3.4.19</ecNumber>
    </recommendedName>
    <alternativeName>
        <fullName evidence="7">tRNA(Ile)-2-lysyl-cytidine synthase</fullName>
    </alternativeName>
    <alternativeName>
        <fullName evidence="7">tRNA(Ile)-lysidine synthetase</fullName>
    </alternativeName>
</protein>
<evidence type="ECO:0000256" key="7">
    <source>
        <dbReference type="HAMAP-Rule" id="MF_01161"/>
    </source>
</evidence>
<dbReference type="EMBL" id="BAABKQ010000001">
    <property type="protein sequence ID" value="GAA4806259.1"/>
    <property type="molecule type" value="Genomic_DNA"/>
</dbReference>
<comment type="similarity">
    <text evidence="7">Belongs to the tRNA(Ile)-lysidine synthase family.</text>
</comment>
<organism evidence="10 11">
    <name type="scientific">Tomitella cavernea</name>
    <dbReference type="NCBI Taxonomy" id="1387982"/>
    <lineage>
        <taxon>Bacteria</taxon>
        <taxon>Bacillati</taxon>
        <taxon>Actinomycetota</taxon>
        <taxon>Actinomycetes</taxon>
        <taxon>Mycobacteriales</taxon>
        <taxon>Tomitella</taxon>
    </lineage>
</organism>
<dbReference type="HAMAP" id="MF_01161">
    <property type="entry name" value="tRNA_Ile_lys_synt"/>
    <property type="match status" value="1"/>
</dbReference>
<feature type="domain" description="tRNA(Ile)-lysidine/2-thiocytidine synthase N-terminal" evidence="8">
    <location>
        <begin position="34"/>
        <end position="206"/>
    </location>
</feature>
<keyword evidence="5 7" id="KW-0067">ATP-binding</keyword>
<proteinExistence type="inferred from homology"/>
<dbReference type="SUPFAM" id="SSF52402">
    <property type="entry name" value="Adenine nucleotide alpha hydrolases-like"/>
    <property type="match status" value="1"/>
</dbReference>
<dbReference type="PANTHER" id="PTHR43033">
    <property type="entry name" value="TRNA(ILE)-LYSIDINE SYNTHASE-RELATED"/>
    <property type="match status" value="1"/>
</dbReference>
<feature type="binding site" evidence="7">
    <location>
        <begin position="39"/>
        <end position="44"/>
    </location>
    <ligand>
        <name>ATP</name>
        <dbReference type="ChEBI" id="CHEBI:30616"/>
    </ligand>
</feature>
<evidence type="ECO:0000256" key="5">
    <source>
        <dbReference type="ARBA" id="ARBA00022840"/>
    </source>
</evidence>
<evidence type="ECO:0000256" key="1">
    <source>
        <dbReference type="ARBA" id="ARBA00022490"/>
    </source>
</evidence>
<feature type="domain" description="tRNA(Ile)-lysidine synthase substrate-binding" evidence="9">
    <location>
        <begin position="259"/>
        <end position="329"/>
    </location>
</feature>
<dbReference type="EC" id="6.3.4.19" evidence="7"/>
<dbReference type="SUPFAM" id="SSF82829">
    <property type="entry name" value="MesJ substrate recognition domain-like"/>
    <property type="match status" value="1"/>
</dbReference>
<accession>A0ABP9CB56</accession>
<evidence type="ECO:0000259" key="8">
    <source>
        <dbReference type="Pfam" id="PF01171"/>
    </source>
</evidence>
<dbReference type="PANTHER" id="PTHR43033:SF1">
    <property type="entry name" value="TRNA(ILE)-LYSIDINE SYNTHASE-RELATED"/>
    <property type="match status" value="1"/>
</dbReference>
<keyword evidence="11" id="KW-1185">Reference proteome</keyword>
<dbReference type="InterPro" id="IPR012795">
    <property type="entry name" value="tRNA_Ile_lys_synt_N"/>
</dbReference>
<evidence type="ECO:0000259" key="9">
    <source>
        <dbReference type="Pfam" id="PF09179"/>
    </source>
</evidence>
<dbReference type="Proteomes" id="UP001500839">
    <property type="component" value="Unassembled WGS sequence"/>
</dbReference>
<dbReference type="Pfam" id="PF09179">
    <property type="entry name" value="TilS"/>
    <property type="match status" value="1"/>
</dbReference>
<dbReference type="InterPro" id="IPR015262">
    <property type="entry name" value="tRNA_Ile_lys_synt_subst-bd"/>
</dbReference>
<keyword evidence="1 7" id="KW-0963">Cytoplasm</keyword>
<evidence type="ECO:0000256" key="6">
    <source>
        <dbReference type="ARBA" id="ARBA00048539"/>
    </source>
</evidence>
<comment type="function">
    <text evidence="7">Ligates lysine onto the cytidine present at position 34 of the AUA codon-specific tRNA(Ile) that contains the anticodon CAU, in an ATP-dependent manner. Cytidine is converted to lysidine, thus changing the amino acid specificity of the tRNA from methionine to isoleucine.</text>
</comment>
<evidence type="ECO:0000313" key="11">
    <source>
        <dbReference type="Proteomes" id="UP001500839"/>
    </source>
</evidence>
<keyword evidence="3 7" id="KW-0819">tRNA processing</keyword>
<dbReference type="InterPro" id="IPR014729">
    <property type="entry name" value="Rossmann-like_a/b/a_fold"/>
</dbReference>
<comment type="catalytic activity">
    <reaction evidence="6 7">
        <text>cytidine(34) in tRNA(Ile2) + L-lysine + ATP = lysidine(34) in tRNA(Ile2) + AMP + diphosphate + H(+)</text>
        <dbReference type="Rhea" id="RHEA:43744"/>
        <dbReference type="Rhea" id="RHEA-COMP:10625"/>
        <dbReference type="Rhea" id="RHEA-COMP:10670"/>
        <dbReference type="ChEBI" id="CHEBI:15378"/>
        <dbReference type="ChEBI" id="CHEBI:30616"/>
        <dbReference type="ChEBI" id="CHEBI:32551"/>
        <dbReference type="ChEBI" id="CHEBI:33019"/>
        <dbReference type="ChEBI" id="CHEBI:82748"/>
        <dbReference type="ChEBI" id="CHEBI:83665"/>
        <dbReference type="ChEBI" id="CHEBI:456215"/>
        <dbReference type="EC" id="6.3.4.19"/>
    </reaction>
</comment>
<reference evidence="11" key="1">
    <citation type="journal article" date="2019" name="Int. J. Syst. Evol. Microbiol.">
        <title>The Global Catalogue of Microorganisms (GCM) 10K type strain sequencing project: providing services to taxonomists for standard genome sequencing and annotation.</title>
        <authorList>
            <consortium name="The Broad Institute Genomics Platform"/>
            <consortium name="The Broad Institute Genome Sequencing Center for Infectious Disease"/>
            <person name="Wu L."/>
            <person name="Ma J."/>
        </authorList>
    </citation>
    <scope>NUCLEOTIDE SEQUENCE [LARGE SCALE GENOMIC DNA]</scope>
    <source>
        <strain evidence="11">JCM 18542</strain>
    </source>
</reference>
<evidence type="ECO:0000313" key="10">
    <source>
        <dbReference type="EMBL" id="GAA4806259.1"/>
    </source>
</evidence>
<comment type="domain">
    <text evidence="7">The N-terminal region contains the highly conserved SGGXDS motif, predicted to be a P-loop motif involved in ATP binding.</text>
</comment>
<dbReference type="Pfam" id="PF01171">
    <property type="entry name" value="ATP_bind_3"/>
    <property type="match status" value="1"/>
</dbReference>
<evidence type="ECO:0000256" key="2">
    <source>
        <dbReference type="ARBA" id="ARBA00022598"/>
    </source>
</evidence>
<dbReference type="NCBIfam" id="TIGR02432">
    <property type="entry name" value="lysidine_TilS_N"/>
    <property type="match status" value="1"/>
</dbReference>
<dbReference type="InterPro" id="IPR012094">
    <property type="entry name" value="tRNA_Ile_lys_synt"/>
</dbReference>
<dbReference type="InterPro" id="IPR011063">
    <property type="entry name" value="TilS/TtcA_N"/>
</dbReference>
<comment type="caution">
    <text evidence="10">The sequence shown here is derived from an EMBL/GenBank/DDBJ whole genome shotgun (WGS) entry which is preliminary data.</text>
</comment>
<dbReference type="Gene3D" id="1.20.59.20">
    <property type="match status" value="1"/>
</dbReference>
<comment type="subcellular location">
    <subcellularLocation>
        <location evidence="7">Cytoplasm</location>
    </subcellularLocation>
</comment>
<sequence length="344" mass="35508">MDRARAGLTGEPALLQIRRAVRRWLPAHAPSGRVCVALSGGADSLALAAAAVPECAARGGDVTALIVDHRLQEGSGAVAERAAGQARALGCAEARIVEVEVAGRGGMEAAARAARYEALGAACGDRPVLLAHTLDDQAETVLLGLGRGSGAGSIRGMRAWSEPWGRPLLDVRRAVTRSACAESGIAPHDDPHNSDPRFTRVRLRHEVLPLLEDVLGGGAAESLARTAAQLSEDDEVLKRLADALLARSAARGDGAGGGLDARVLASEAAAVRRRALRSWLLGEGATGLTDARLRRIDALVGDWHGQGGVAVGGGGPGVRVVAMRQHDRLTVMREAGAPAGAHPR</sequence>